<name>A0A9P1I9G5_9PELO</name>
<keyword evidence="1" id="KW-0472">Membrane</keyword>
<keyword evidence="3" id="KW-1185">Reference proteome</keyword>
<keyword evidence="1" id="KW-0812">Transmembrane</keyword>
<comment type="caution">
    <text evidence="2">The sequence shown here is derived from an EMBL/GenBank/DDBJ whole genome shotgun (WGS) entry which is preliminary data.</text>
</comment>
<dbReference type="EMBL" id="CANHGI010000002">
    <property type="protein sequence ID" value="CAI5440960.1"/>
    <property type="molecule type" value="Genomic_DNA"/>
</dbReference>
<evidence type="ECO:0000256" key="1">
    <source>
        <dbReference type="SAM" id="Phobius"/>
    </source>
</evidence>
<dbReference type="Proteomes" id="UP001152747">
    <property type="component" value="Unassembled WGS sequence"/>
</dbReference>
<reference evidence="2" key="1">
    <citation type="submission" date="2022-11" db="EMBL/GenBank/DDBJ databases">
        <authorList>
            <person name="Kikuchi T."/>
        </authorList>
    </citation>
    <scope>NUCLEOTIDE SEQUENCE</scope>
    <source>
        <strain evidence="2">PS1010</strain>
    </source>
</reference>
<proteinExistence type="predicted"/>
<accession>A0A9P1I9G5</accession>
<evidence type="ECO:0000313" key="2">
    <source>
        <dbReference type="EMBL" id="CAI5440960.1"/>
    </source>
</evidence>
<feature type="transmembrane region" description="Helical" evidence="1">
    <location>
        <begin position="12"/>
        <end position="38"/>
    </location>
</feature>
<protein>
    <submittedName>
        <fullName evidence="2">Uncharacterized protein</fullName>
    </submittedName>
</protein>
<evidence type="ECO:0000313" key="3">
    <source>
        <dbReference type="Proteomes" id="UP001152747"/>
    </source>
</evidence>
<organism evidence="2 3">
    <name type="scientific">Caenorhabditis angaria</name>
    <dbReference type="NCBI Taxonomy" id="860376"/>
    <lineage>
        <taxon>Eukaryota</taxon>
        <taxon>Metazoa</taxon>
        <taxon>Ecdysozoa</taxon>
        <taxon>Nematoda</taxon>
        <taxon>Chromadorea</taxon>
        <taxon>Rhabditida</taxon>
        <taxon>Rhabditina</taxon>
        <taxon>Rhabditomorpha</taxon>
        <taxon>Rhabditoidea</taxon>
        <taxon>Rhabditidae</taxon>
        <taxon>Peloderinae</taxon>
        <taxon>Caenorhabditis</taxon>
    </lineage>
</organism>
<dbReference type="AlphaFoldDB" id="A0A9P1I9G5"/>
<sequence length="96" mass="10455">MVSEEISLPCGATQWCLFMCCGCGSVVMCYVVIICCVVSDPLGRCTMSEIVITEFPYYFDFSGSNEVLHNHLLLRLGNAVNSRDSVDSLCICVVSG</sequence>
<gene>
    <name evidence="2" type="ORF">CAMP_LOCUS3597</name>
</gene>
<keyword evidence="1" id="KW-1133">Transmembrane helix</keyword>